<dbReference type="RefSeq" id="WP_019018986.1">
    <property type="nucleotide sequence ID" value="NZ_BMXD01000005.1"/>
</dbReference>
<keyword evidence="2" id="KW-1185">Reference proteome</keyword>
<evidence type="ECO:0000313" key="1">
    <source>
        <dbReference type="EMBL" id="MFC3291642.1"/>
    </source>
</evidence>
<dbReference type="InterPro" id="IPR010412">
    <property type="entry name" value="DUF1007"/>
</dbReference>
<comment type="caution">
    <text evidence="1">The sequence shown here is derived from an EMBL/GenBank/DDBJ whole genome shotgun (WGS) entry which is preliminary data.</text>
</comment>
<sequence>MLSRLFRYIAPWLTLIGFVPMTALAHPHGWVDYRVILHFDDQAHVIALEQVWKMDPFYSLTLTEELAQAEGDESMEERLDMLGEEIANNLRGEHYLTHVTHAGDNVALGNLRDYTIRQGEDHRLTFRFVVPLAEPLALEGSPLTWQIYDDTYYIEFLYDQDIGTPIDLYNAPTDCTSRVIAAAPDPQRVADAAALDRDATAPSGLGHFFAETGEVTCPAR</sequence>
<organism evidence="1 2">
    <name type="scientific">Modicisalibacter luteus</name>
    <dbReference type="NCBI Taxonomy" id="453962"/>
    <lineage>
        <taxon>Bacteria</taxon>
        <taxon>Pseudomonadati</taxon>
        <taxon>Pseudomonadota</taxon>
        <taxon>Gammaproteobacteria</taxon>
        <taxon>Oceanospirillales</taxon>
        <taxon>Halomonadaceae</taxon>
        <taxon>Modicisalibacter</taxon>
    </lineage>
</organism>
<evidence type="ECO:0000313" key="2">
    <source>
        <dbReference type="Proteomes" id="UP001595640"/>
    </source>
</evidence>
<protein>
    <submittedName>
        <fullName evidence="1">DUF1007 family protein</fullName>
    </submittedName>
</protein>
<dbReference type="Pfam" id="PF06226">
    <property type="entry name" value="DUF1007"/>
    <property type="match status" value="1"/>
</dbReference>
<accession>A0ABV7LYI1</accession>
<proteinExistence type="predicted"/>
<dbReference type="Proteomes" id="UP001595640">
    <property type="component" value="Unassembled WGS sequence"/>
</dbReference>
<name>A0ABV7LYI1_9GAMM</name>
<reference evidence="2" key="1">
    <citation type="journal article" date="2019" name="Int. J. Syst. Evol. Microbiol.">
        <title>The Global Catalogue of Microorganisms (GCM) 10K type strain sequencing project: providing services to taxonomists for standard genome sequencing and annotation.</title>
        <authorList>
            <consortium name="The Broad Institute Genomics Platform"/>
            <consortium name="The Broad Institute Genome Sequencing Center for Infectious Disease"/>
            <person name="Wu L."/>
            <person name="Ma J."/>
        </authorList>
    </citation>
    <scope>NUCLEOTIDE SEQUENCE [LARGE SCALE GENOMIC DNA]</scope>
    <source>
        <strain evidence="2">KCTC 12847</strain>
    </source>
</reference>
<gene>
    <name evidence="1" type="ORF">ACFOEI_06140</name>
</gene>
<dbReference type="EMBL" id="JBHRUH010000011">
    <property type="protein sequence ID" value="MFC3291642.1"/>
    <property type="molecule type" value="Genomic_DNA"/>
</dbReference>